<proteinExistence type="predicted"/>
<dbReference type="Proteomes" id="UP000285190">
    <property type="component" value="Unassembled WGS sequence"/>
</dbReference>
<evidence type="ECO:0000313" key="3">
    <source>
        <dbReference type="Proteomes" id="UP000285190"/>
    </source>
</evidence>
<evidence type="ECO:0000256" key="1">
    <source>
        <dbReference type="SAM" id="MobiDB-lite"/>
    </source>
</evidence>
<accession>A0A418X059</accession>
<keyword evidence="3" id="KW-1185">Reference proteome</keyword>
<name>A0A418X059_9BURK</name>
<feature type="compositionally biased region" description="Basic and acidic residues" evidence="1">
    <location>
        <begin position="95"/>
        <end position="114"/>
    </location>
</feature>
<gene>
    <name evidence="2" type="ORF">D3870_07295</name>
</gene>
<reference evidence="2 3" key="1">
    <citation type="submission" date="2018-09" db="EMBL/GenBank/DDBJ databases">
        <authorList>
            <person name="Zhu H."/>
        </authorList>
    </citation>
    <scope>NUCLEOTIDE SEQUENCE [LARGE SCALE GENOMIC DNA]</scope>
    <source>
        <strain evidence="2 3">K2R10-39</strain>
    </source>
</reference>
<protein>
    <submittedName>
        <fullName evidence="2">Uncharacterized protein</fullName>
    </submittedName>
</protein>
<organism evidence="2 3">
    <name type="scientific">Noviherbaspirillum cavernae</name>
    <dbReference type="NCBI Taxonomy" id="2320862"/>
    <lineage>
        <taxon>Bacteria</taxon>
        <taxon>Pseudomonadati</taxon>
        <taxon>Pseudomonadota</taxon>
        <taxon>Betaproteobacteria</taxon>
        <taxon>Burkholderiales</taxon>
        <taxon>Oxalobacteraceae</taxon>
        <taxon>Noviherbaspirillum</taxon>
    </lineage>
</organism>
<feature type="region of interest" description="Disordered" evidence="1">
    <location>
        <begin position="93"/>
        <end position="114"/>
    </location>
</feature>
<dbReference type="AlphaFoldDB" id="A0A418X059"/>
<comment type="caution">
    <text evidence="2">The sequence shown here is derived from an EMBL/GenBank/DDBJ whole genome shotgun (WGS) entry which is preliminary data.</text>
</comment>
<evidence type="ECO:0000313" key="2">
    <source>
        <dbReference type="EMBL" id="RJG05846.1"/>
    </source>
</evidence>
<sequence>MMPAAMVEVARKDGVTLALSDTDTIKLAGHKLAVKRWMPLIRQNKPAILAVLLEEAAVADENVGHMSIATLTTDDDLTREAALAHHQANDLSIQDDFKRQRRNEGDVPDRAEEAPRSITFGDERRTCTQCRNLMPSGQCMAAIRGELNATQTYEPIQDLLQRCAGYLPGPDDADQRTGHERRWPA</sequence>
<dbReference type="EMBL" id="QYUN01000002">
    <property type="protein sequence ID" value="RJG05846.1"/>
    <property type="molecule type" value="Genomic_DNA"/>
</dbReference>